<protein>
    <submittedName>
        <fullName evidence="1">Uncharacterized protein</fullName>
    </submittedName>
</protein>
<name>A0A0F9U0M6_9ZZZZ</name>
<comment type="caution">
    <text evidence="1">The sequence shown here is derived from an EMBL/GenBank/DDBJ whole genome shotgun (WGS) entry which is preliminary data.</text>
</comment>
<evidence type="ECO:0000313" key="1">
    <source>
        <dbReference type="EMBL" id="KKN80832.1"/>
    </source>
</evidence>
<dbReference type="EMBL" id="LAZR01000225">
    <property type="protein sequence ID" value="KKN80832.1"/>
    <property type="molecule type" value="Genomic_DNA"/>
</dbReference>
<accession>A0A0F9U0M6</accession>
<reference evidence="1" key="1">
    <citation type="journal article" date="2015" name="Nature">
        <title>Complex archaea that bridge the gap between prokaryotes and eukaryotes.</title>
        <authorList>
            <person name="Spang A."/>
            <person name="Saw J.H."/>
            <person name="Jorgensen S.L."/>
            <person name="Zaremba-Niedzwiedzka K."/>
            <person name="Martijn J."/>
            <person name="Lind A.E."/>
            <person name="van Eijk R."/>
            <person name="Schleper C."/>
            <person name="Guy L."/>
            <person name="Ettema T.J."/>
        </authorList>
    </citation>
    <scope>NUCLEOTIDE SEQUENCE</scope>
</reference>
<organism evidence="1">
    <name type="scientific">marine sediment metagenome</name>
    <dbReference type="NCBI Taxonomy" id="412755"/>
    <lineage>
        <taxon>unclassified sequences</taxon>
        <taxon>metagenomes</taxon>
        <taxon>ecological metagenomes</taxon>
    </lineage>
</organism>
<dbReference type="AlphaFoldDB" id="A0A0F9U0M6"/>
<proteinExistence type="predicted"/>
<sequence>MAPSYVLGSSFSLADLTNSQRQHLDQAEWVFTCNSFLSHWQSAGFRPTVWTWGDNHSAEMVRQLDVELAAIADDARLQERLRFMFVGKEAFASEAQGRVRVRGVPGLFYRRGDPGTRNQIPATTLQQSIYHYGSTFTDLVNFAAILNPGQPIYLYGNEWGDGFGHFWEGRITERWPRIWPEVKRCMWQGLRDLQDSHGYEFVDCNRHLEPLPAEFQLPTGHFP</sequence>
<gene>
    <name evidence="1" type="ORF">LCGC14_0326390</name>
</gene>